<evidence type="ECO:0000256" key="1">
    <source>
        <dbReference type="SAM" id="MobiDB-lite"/>
    </source>
</evidence>
<evidence type="ECO:0000313" key="2">
    <source>
        <dbReference type="EnsemblMetazoa" id="CLYHEMP020514.2"/>
    </source>
</evidence>
<accession>A0A7M5XCA0</accession>
<dbReference type="Proteomes" id="UP000594262">
    <property type="component" value="Unplaced"/>
</dbReference>
<reference evidence="2" key="1">
    <citation type="submission" date="2021-01" db="UniProtKB">
        <authorList>
            <consortium name="EnsemblMetazoa"/>
        </authorList>
    </citation>
    <scope>IDENTIFICATION</scope>
</reference>
<dbReference type="EnsemblMetazoa" id="CLYHEMT020514.2">
    <property type="protein sequence ID" value="CLYHEMP020514.2"/>
    <property type="gene ID" value="CLYHEMG020514"/>
</dbReference>
<feature type="region of interest" description="Disordered" evidence="1">
    <location>
        <begin position="37"/>
        <end position="76"/>
    </location>
</feature>
<protein>
    <submittedName>
        <fullName evidence="2">Uncharacterized protein</fullName>
    </submittedName>
</protein>
<evidence type="ECO:0000313" key="3">
    <source>
        <dbReference type="Proteomes" id="UP000594262"/>
    </source>
</evidence>
<dbReference type="AlphaFoldDB" id="A0A7M5XCA0"/>
<dbReference type="EnsemblMetazoa" id="CLYHEMT020514.1">
    <property type="protein sequence ID" value="CLYHEMP020514.1"/>
    <property type="gene ID" value="CLYHEMG020514"/>
</dbReference>
<name>A0A7M5XCA0_9CNID</name>
<feature type="compositionally biased region" description="Polar residues" evidence="1">
    <location>
        <begin position="50"/>
        <end position="62"/>
    </location>
</feature>
<keyword evidence="3" id="KW-1185">Reference proteome</keyword>
<organism evidence="2 3">
    <name type="scientific">Clytia hemisphaerica</name>
    <dbReference type="NCBI Taxonomy" id="252671"/>
    <lineage>
        <taxon>Eukaryota</taxon>
        <taxon>Metazoa</taxon>
        <taxon>Cnidaria</taxon>
        <taxon>Hydrozoa</taxon>
        <taxon>Hydroidolina</taxon>
        <taxon>Leptothecata</taxon>
        <taxon>Obeliida</taxon>
        <taxon>Clytiidae</taxon>
        <taxon>Clytia</taxon>
    </lineage>
</organism>
<proteinExistence type="predicted"/>
<sequence length="102" mass="11616">MVRPIPVQLRQEQLQRPLTLYFNDTYTHAIRSEASNVDLGFKQTDKKKPSNSLDSKSGSHNSLDTKKDGATPKKSKIRLFNFMTSSLSKSRNKLQTFQEEGV</sequence>